<feature type="domain" description="Sodium/calcium exchanger membrane region" evidence="6">
    <location>
        <begin position="6"/>
        <end position="144"/>
    </location>
</feature>
<evidence type="ECO:0000259" key="6">
    <source>
        <dbReference type="Pfam" id="PF01699"/>
    </source>
</evidence>
<evidence type="ECO:0000313" key="7">
    <source>
        <dbReference type="EMBL" id="MYZ53295.1"/>
    </source>
</evidence>
<sequence>MSLNPYLLFLLGLATILLGAELLLRGASRLAALLGIRPILIGLTVVSIGTSTPELAVGITAVSEGRGSLAVGNIAGTNIVNILLILGLSAMIRPLPTRLLSIKLDVPVMIASALALIVMAADGILSRLEGTWMLLAALAYTLALVRLSKAEAAGAQREFAHEFGRSAMHAGSGYARGAWHLALLLLGMVLTVLGAEWLVAGAVDLARKLGVTDAFIGLTIVAVGTSAPELVTTLLATWKDDRDVAIGNLIGSSIYNILVILGLTIMAAPSGIDMSRDILLIDLPLAALVAAVCLPVFKSDRQVSRTEGTFFVLAYCLYVASLVWLRT</sequence>
<dbReference type="AlphaFoldDB" id="A0A7C9J475"/>
<dbReference type="Gene3D" id="1.20.1420.30">
    <property type="entry name" value="NCX, central ion-binding region"/>
    <property type="match status" value="1"/>
</dbReference>
<evidence type="ECO:0000256" key="1">
    <source>
        <dbReference type="ARBA" id="ARBA00004141"/>
    </source>
</evidence>
<reference evidence="7 8" key="1">
    <citation type="submission" date="2019-09" db="EMBL/GenBank/DDBJ databases">
        <title>Identification of Malikia spinosa a prominent benzene-, toluene-, and ethylbenzene-degrading bacterium: enrichment, isolation and whole genome sequencing.</title>
        <authorList>
            <person name="Tancsics A."/>
            <person name="Revesz F."/>
            <person name="Kriszt B."/>
        </authorList>
    </citation>
    <scope>NUCLEOTIDE SEQUENCE [LARGE SCALE GENOMIC DNA]</scope>
    <source>
        <strain evidence="7 8">AB6</strain>
    </source>
</reference>
<evidence type="ECO:0000256" key="4">
    <source>
        <dbReference type="ARBA" id="ARBA00023136"/>
    </source>
</evidence>
<dbReference type="InterPro" id="IPR004481">
    <property type="entry name" value="K/Na/Ca-exchanger"/>
</dbReference>
<feature type="transmembrane region" description="Helical" evidence="5">
    <location>
        <begin position="104"/>
        <end position="125"/>
    </location>
</feature>
<protein>
    <submittedName>
        <fullName evidence="7">Calcium/sodium antiporter</fullName>
    </submittedName>
</protein>
<feature type="transmembrane region" description="Helical" evidence="5">
    <location>
        <begin position="309"/>
        <end position="325"/>
    </location>
</feature>
<dbReference type="InterPro" id="IPR044880">
    <property type="entry name" value="NCX_ion-bd_dom_sf"/>
</dbReference>
<dbReference type="NCBIfam" id="TIGR00367">
    <property type="entry name" value="calcium/sodium antiporter"/>
    <property type="match status" value="1"/>
</dbReference>
<dbReference type="PANTHER" id="PTHR10846:SF8">
    <property type="entry name" value="INNER MEMBRANE PROTEIN YRBG"/>
    <property type="match status" value="1"/>
</dbReference>
<feature type="transmembrane region" description="Helical" evidence="5">
    <location>
        <begin position="178"/>
        <end position="203"/>
    </location>
</feature>
<comment type="subcellular location">
    <subcellularLocation>
        <location evidence="1">Membrane</location>
        <topology evidence="1">Multi-pass membrane protein</topology>
    </subcellularLocation>
</comment>
<dbReference type="RefSeq" id="WP_161125938.1">
    <property type="nucleotide sequence ID" value="NZ_VYSB01000017.1"/>
</dbReference>
<keyword evidence="4 5" id="KW-0472">Membrane</keyword>
<evidence type="ECO:0000313" key="8">
    <source>
        <dbReference type="Proteomes" id="UP000481947"/>
    </source>
</evidence>
<feature type="transmembrane region" description="Helical" evidence="5">
    <location>
        <begin position="70"/>
        <end position="92"/>
    </location>
</feature>
<dbReference type="GO" id="GO:0006874">
    <property type="term" value="P:intracellular calcium ion homeostasis"/>
    <property type="evidence" value="ECO:0007669"/>
    <property type="project" value="TreeGrafter"/>
</dbReference>
<feature type="transmembrane region" description="Helical" evidence="5">
    <location>
        <begin position="31"/>
        <end position="50"/>
    </location>
</feature>
<feature type="transmembrane region" description="Helical" evidence="5">
    <location>
        <begin position="278"/>
        <end position="297"/>
    </location>
</feature>
<comment type="caution">
    <text evidence="7">The sequence shown here is derived from an EMBL/GenBank/DDBJ whole genome shotgun (WGS) entry which is preliminary data.</text>
</comment>
<feature type="transmembrane region" description="Helical" evidence="5">
    <location>
        <begin position="6"/>
        <end position="24"/>
    </location>
</feature>
<keyword evidence="3 5" id="KW-1133">Transmembrane helix</keyword>
<name>A0A7C9J475_9BURK</name>
<accession>A0A7C9J475</accession>
<dbReference type="EMBL" id="VYSB01000017">
    <property type="protein sequence ID" value="MYZ53295.1"/>
    <property type="molecule type" value="Genomic_DNA"/>
</dbReference>
<dbReference type="InterPro" id="IPR004837">
    <property type="entry name" value="NaCa_Exmemb"/>
</dbReference>
<feature type="transmembrane region" description="Helical" evidence="5">
    <location>
        <begin position="215"/>
        <end position="237"/>
    </location>
</feature>
<dbReference type="PANTHER" id="PTHR10846">
    <property type="entry name" value="SODIUM/POTASSIUM/CALCIUM EXCHANGER"/>
    <property type="match status" value="1"/>
</dbReference>
<feature type="transmembrane region" description="Helical" evidence="5">
    <location>
        <begin position="249"/>
        <end position="272"/>
    </location>
</feature>
<feature type="transmembrane region" description="Helical" evidence="5">
    <location>
        <begin position="131"/>
        <end position="147"/>
    </location>
</feature>
<feature type="domain" description="Sodium/calcium exchanger membrane region" evidence="6">
    <location>
        <begin position="180"/>
        <end position="323"/>
    </location>
</feature>
<evidence type="ECO:0000256" key="2">
    <source>
        <dbReference type="ARBA" id="ARBA00022692"/>
    </source>
</evidence>
<dbReference type="GO" id="GO:0005886">
    <property type="term" value="C:plasma membrane"/>
    <property type="evidence" value="ECO:0007669"/>
    <property type="project" value="TreeGrafter"/>
</dbReference>
<evidence type="ECO:0000256" key="3">
    <source>
        <dbReference type="ARBA" id="ARBA00022989"/>
    </source>
</evidence>
<organism evidence="7 8">
    <name type="scientific">Malikia spinosa</name>
    <dbReference type="NCBI Taxonomy" id="86180"/>
    <lineage>
        <taxon>Bacteria</taxon>
        <taxon>Pseudomonadati</taxon>
        <taxon>Pseudomonadota</taxon>
        <taxon>Betaproteobacteria</taxon>
        <taxon>Burkholderiales</taxon>
        <taxon>Comamonadaceae</taxon>
        <taxon>Malikia</taxon>
    </lineage>
</organism>
<evidence type="ECO:0000256" key="5">
    <source>
        <dbReference type="SAM" id="Phobius"/>
    </source>
</evidence>
<gene>
    <name evidence="7" type="ORF">F5985_14440</name>
</gene>
<dbReference type="GO" id="GO:0008273">
    <property type="term" value="F:calcium, potassium:sodium antiporter activity"/>
    <property type="evidence" value="ECO:0007669"/>
    <property type="project" value="TreeGrafter"/>
</dbReference>
<proteinExistence type="predicted"/>
<dbReference type="Pfam" id="PF01699">
    <property type="entry name" value="Na_Ca_ex"/>
    <property type="match status" value="2"/>
</dbReference>
<keyword evidence="2 5" id="KW-0812">Transmembrane</keyword>
<dbReference type="Proteomes" id="UP000481947">
    <property type="component" value="Unassembled WGS sequence"/>
</dbReference>
<dbReference type="GO" id="GO:0005262">
    <property type="term" value="F:calcium channel activity"/>
    <property type="evidence" value="ECO:0007669"/>
    <property type="project" value="TreeGrafter"/>
</dbReference>